<sequence length="354" mass="35268">MTPRPGTERPGGRESLLGVALAVLGGVGVAVQSRLNGTLAEHLGSGFAAAVVSFGSGLVVLALALALWPRSRAALRRVASALRASGRTHDDAPHAATPRLRWWECVGGAAGGFFVATQGLTVGRLGVAVFIVAIVAGQSVSSLVVDRLGLAPGGVRPITVGRALGPALTVVAVLVSVGDRLGSASTLALAALPVLAGAGSAWQQAVNGRVRAVASDAPGGFGPGVATATFLNFLVGTTVLVVALAVSLIVSGVPSGRFPAEPWLYAGGVVGIGFIGISAAVVHRIGVLLLSLGMIAGQIVGAVAIDAVTPGARPPGLSTYAGAGLTLVAVALPALAQRRRGGAVRPRRRVTQRR</sequence>
<dbReference type="PANTHER" id="PTHR34821:SF2">
    <property type="entry name" value="INNER MEMBRANE PROTEIN YDCZ"/>
    <property type="match status" value="1"/>
</dbReference>
<evidence type="ECO:0000313" key="3">
    <source>
        <dbReference type="Proteomes" id="UP000291758"/>
    </source>
</evidence>
<reference evidence="2 3" key="1">
    <citation type="submission" date="2019-01" db="EMBL/GenBank/DDBJ databases">
        <title>Genome sequencing of strain 2JSPR-7.</title>
        <authorList>
            <person name="Heo J."/>
            <person name="Kim S.-J."/>
            <person name="Kim J.-S."/>
            <person name="Hong S.-B."/>
            <person name="Kwon S.-W."/>
        </authorList>
    </citation>
    <scope>NUCLEOTIDE SEQUENCE [LARGE SCALE GENOMIC DNA]</scope>
    <source>
        <strain evidence="2 3">2JSPR-7</strain>
    </source>
</reference>
<evidence type="ECO:0000256" key="1">
    <source>
        <dbReference type="SAM" id="Phobius"/>
    </source>
</evidence>
<dbReference type="RefSeq" id="WP_129205082.1">
    <property type="nucleotide sequence ID" value="NZ_CP035495.1"/>
</dbReference>
<name>A0A4P6EMN3_9MICO</name>
<feature type="transmembrane region" description="Helical" evidence="1">
    <location>
        <begin position="230"/>
        <end position="251"/>
    </location>
</feature>
<dbReference type="AlphaFoldDB" id="A0A4P6EMN3"/>
<accession>A0A4P6EMN3</accession>
<protein>
    <submittedName>
        <fullName evidence="2">DMT family transporter</fullName>
    </submittedName>
</protein>
<dbReference type="OrthoDB" id="6463253at2"/>
<dbReference type="EMBL" id="CP035495">
    <property type="protein sequence ID" value="QAY63922.1"/>
    <property type="molecule type" value="Genomic_DNA"/>
</dbReference>
<feature type="transmembrane region" description="Helical" evidence="1">
    <location>
        <begin position="263"/>
        <end position="282"/>
    </location>
</feature>
<dbReference type="InterPro" id="IPR006750">
    <property type="entry name" value="YdcZ"/>
</dbReference>
<keyword evidence="3" id="KW-1185">Reference proteome</keyword>
<feature type="transmembrane region" description="Helical" evidence="1">
    <location>
        <begin position="317"/>
        <end position="336"/>
    </location>
</feature>
<dbReference type="PANTHER" id="PTHR34821">
    <property type="entry name" value="INNER MEMBRANE PROTEIN YDCZ"/>
    <property type="match status" value="1"/>
</dbReference>
<evidence type="ECO:0000313" key="2">
    <source>
        <dbReference type="EMBL" id="QAY63922.1"/>
    </source>
</evidence>
<organism evidence="2 3">
    <name type="scientific">Xylanimonas allomyrinae</name>
    <dbReference type="NCBI Taxonomy" id="2509459"/>
    <lineage>
        <taxon>Bacteria</taxon>
        <taxon>Bacillati</taxon>
        <taxon>Actinomycetota</taxon>
        <taxon>Actinomycetes</taxon>
        <taxon>Micrococcales</taxon>
        <taxon>Promicromonosporaceae</taxon>
        <taxon>Xylanimonas</taxon>
    </lineage>
</organism>
<keyword evidence="1" id="KW-1133">Transmembrane helix</keyword>
<dbReference type="Proteomes" id="UP000291758">
    <property type="component" value="Chromosome"/>
</dbReference>
<feature type="transmembrane region" description="Helical" evidence="1">
    <location>
        <begin position="16"/>
        <end position="35"/>
    </location>
</feature>
<proteinExistence type="predicted"/>
<dbReference type="Pfam" id="PF04657">
    <property type="entry name" value="DMT_YdcZ"/>
    <property type="match status" value="2"/>
</dbReference>
<dbReference type="GO" id="GO:0005886">
    <property type="term" value="C:plasma membrane"/>
    <property type="evidence" value="ECO:0007669"/>
    <property type="project" value="TreeGrafter"/>
</dbReference>
<gene>
    <name evidence="2" type="ORF">ET495_12540</name>
</gene>
<feature type="transmembrane region" description="Helical" evidence="1">
    <location>
        <begin position="47"/>
        <end position="68"/>
    </location>
</feature>
<keyword evidence="1" id="KW-0472">Membrane</keyword>
<keyword evidence="1" id="KW-0812">Transmembrane</keyword>
<feature type="transmembrane region" description="Helical" evidence="1">
    <location>
        <begin position="287"/>
        <end position="305"/>
    </location>
</feature>
<dbReference type="KEGG" id="xyl:ET495_12540"/>